<protein>
    <submittedName>
        <fullName evidence="3">Uncharacterized protein</fullName>
    </submittedName>
</protein>
<reference evidence="4 5" key="2">
    <citation type="submission" date="2016-05" db="EMBL/GenBank/DDBJ databases">
        <authorList>
            <person name="Naeem Raeece"/>
        </authorList>
    </citation>
    <scope>NUCLEOTIDE SEQUENCE [LARGE SCALE GENOMIC DNA]</scope>
</reference>
<evidence type="ECO:0000313" key="2">
    <source>
        <dbReference type="EMBL" id="SBS80329.1"/>
    </source>
</evidence>
<proteinExistence type="predicted"/>
<dbReference type="EMBL" id="FLQU01000067">
    <property type="protein sequence ID" value="SBS80329.1"/>
    <property type="molecule type" value="Genomic_DNA"/>
</dbReference>
<accession>A0A1A8VNX0</accession>
<organism evidence="3 4">
    <name type="scientific">Plasmodium ovale curtisi</name>
    <dbReference type="NCBI Taxonomy" id="864141"/>
    <lineage>
        <taxon>Eukaryota</taxon>
        <taxon>Sar</taxon>
        <taxon>Alveolata</taxon>
        <taxon>Apicomplexa</taxon>
        <taxon>Aconoidasida</taxon>
        <taxon>Haemosporida</taxon>
        <taxon>Plasmodiidae</taxon>
        <taxon>Plasmodium</taxon>
        <taxon>Plasmodium (Plasmodium)</taxon>
    </lineage>
</organism>
<sequence>MKKRKKFSQAGGGGTNGARSGNPTVDSVTNGPTTELTSLSSVFPVWALLLRKIPLKILPHMSSRRS</sequence>
<evidence type="ECO:0000313" key="3">
    <source>
        <dbReference type="EMBL" id="SBS81006.1"/>
    </source>
</evidence>
<evidence type="ECO:0000313" key="5">
    <source>
        <dbReference type="Proteomes" id="UP000078560"/>
    </source>
</evidence>
<reference evidence="3" key="1">
    <citation type="submission" date="2016-05" db="EMBL/GenBank/DDBJ databases">
        <authorList>
            <person name="Lavstsen T."/>
            <person name="Jespersen J.S."/>
        </authorList>
    </citation>
    <scope>NUCLEOTIDE SEQUENCE [LARGE SCALE GENOMIC DNA]</scope>
</reference>
<feature type="region of interest" description="Disordered" evidence="1">
    <location>
        <begin position="1"/>
        <end position="33"/>
    </location>
</feature>
<dbReference type="AlphaFoldDB" id="A0A1A8VNX0"/>
<dbReference type="Proteomes" id="UP000078560">
    <property type="component" value="Unassembled WGS sequence"/>
</dbReference>
<name>A0A1A8VNX0_PLAOA</name>
<feature type="compositionally biased region" description="Polar residues" evidence="1">
    <location>
        <begin position="23"/>
        <end position="33"/>
    </location>
</feature>
<gene>
    <name evidence="3" type="ORF">POVCU1_004160</name>
    <name evidence="2" type="ORF">POVCU2_0004940</name>
</gene>
<evidence type="ECO:0000313" key="4">
    <source>
        <dbReference type="Proteomes" id="UP000078546"/>
    </source>
</evidence>
<dbReference type="EMBL" id="FLQV01000084">
    <property type="protein sequence ID" value="SBS81006.1"/>
    <property type="molecule type" value="Genomic_DNA"/>
</dbReference>
<dbReference type="Proteomes" id="UP000078546">
    <property type="component" value="Unassembled WGS sequence"/>
</dbReference>
<evidence type="ECO:0000256" key="1">
    <source>
        <dbReference type="SAM" id="MobiDB-lite"/>
    </source>
</evidence>